<organism evidence="2 3">
    <name type="scientific">Periplaneta americana</name>
    <name type="common">American cockroach</name>
    <name type="synonym">Blatta americana</name>
    <dbReference type="NCBI Taxonomy" id="6978"/>
    <lineage>
        <taxon>Eukaryota</taxon>
        <taxon>Metazoa</taxon>
        <taxon>Ecdysozoa</taxon>
        <taxon>Arthropoda</taxon>
        <taxon>Hexapoda</taxon>
        <taxon>Insecta</taxon>
        <taxon>Pterygota</taxon>
        <taxon>Neoptera</taxon>
        <taxon>Polyneoptera</taxon>
        <taxon>Dictyoptera</taxon>
        <taxon>Blattodea</taxon>
        <taxon>Blattoidea</taxon>
        <taxon>Blattidae</taxon>
        <taxon>Blattinae</taxon>
        <taxon>Periplaneta</taxon>
    </lineage>
</organism>
<proteinExistence type="predicted"/>
<protein>
    <submittedName>
        <fullName evidence="2">Uncharacterized protein</fullName>
    </submittedName>
</protein>
<evidence type="ECO:0000313" key="3">
    <source>
        <dbReference type="Proteomes" id="UP001148838"/>
    </source>
</evidence>
<evidence type="ECO:0000313" key="2">
    <source>
        <dbReference type="EMBL" id="KAJ4452007.1"/>
    </source>
</evidence>
<evidence type="ECO:0000256" key="1">
    <source>
        <dbReference type="SAM" id="MobiDB-lite"/>
    </source>
</evidence>
<feature type="compositionally biased region" description="Polar residues" evidence="1">
    <location>
        <begin position="295"/>
        <end position="310"/>
    </location>
</feature>
<dbReference type="EMBL" id="JAJSOF020000001">
    <property type="protein sequence ID" value="KAJ4452007.1"/>
    <property type="molecule type" value="Genomic_DNA"/>
</dbReference>
<reference evidence="2 3" key="1">
    <citation type="journal article" date="2022" name="Allergy">
        <title>Genome assembly and annotation of Periplaneta americana reveal a comprehensive cockroach allergen profile.</title>
        <authorList>
            <person name="Wang L."/>
            <person name="Xiong Q."/>
            <person name="Saelim N."/>
            <person name="Wang L."/>
            <person name="Nong W."/>
            <person name="Wan A.T."/>
            <person name="Shi M."/>
            <person name="Liu X."/>
            <person name="Cao Q."/>
            <person name="Hui J.H.L."/>
            <person name="Sookrung N."/>
            <person name="Leung T.F."/>
            <person name="Tungtrongchitr A."/>
            <person name="Tsui S.K.W."/>
        </authorList>
    </citation>
    <scope>NUCLEOTIDE SEQUENCE [LARGE SCALE GENOMIC DNA]</scope>
    <source>
        <strain evidence="2">PWHHKU_190912</strain>
    </source>
</reference>
<dbReference type="Proteomes" id="UP001148838">
    <property type="component" value="Unassembled WGS sequence"/>
</dbReference>
<accession>A0ABQ8TZ63</accession>
<feature type="region of interest" description="Disordered" evidence="1">
    <location>
        <begin position="291"/>
        <end position="310"/>
    </location>
</feature>
<sequence length="310" mass="35862">MAGLCEGDNEPPGSLKARNETFFIYEIDRKVQTAVKRWFRSQEADFYDTRIQKLIPWSELLIKKIRREGVCAGDQKLESPEKNRPKELLIIVGDMNRCILRRKNDDSAEGAQIRWSDNTIVEQLFIVRIHWAKYLAAKDIHIEKVPVHGENYVSRKALYSWVQKFYESRRSIEEETPANRDCHGSKCTLKVSDLRFYDRKAKWEVYEEVHCVSTDDSHRRADIVAIDRNRERGLILDPTVRMEQHVQQVPQEISDDANDPTLTTNAKTSANVAKTYRNYCKESSVLEISDDANDPTLTTNAKTSANVAKR</sequence>
<keyword evidence="3" id="KW-1185">Reference proteome</keyword>
<name>A0ABQ8TZ63_PERAM</name>
<comment type="caution">
    <text evidence="2">The sequence shown here is derived from an EMBL/GenBank/DDBJ whole genome shotgun (WGS) entry which is preliminary data.</text>
</comment>
<gene>
    <name evidence="2" type="ORF">ANN_03519</name>
</gene>